<name>A0A3M7Q1R7_BRAPC</name>
<protein>
    <submittedName>
        <fullName evidence="1">Uncharacterized protein</fullName>
    </submittedName>
</protein>
<reference evidence="1 2" key="1">
    <citation type="journal article" date="2018" name="Sci. Rep.">
        <title>Genomic signatures of local adaptation to the degree of environmental predictability in rotifers.</title>
        <authorList>
            <person name="Franch-Gras L."/>
            <person name="Hahn C."/>
            <person name="Garcia-Roger E.M."/>
            <person name="Carmona M.J."/>
            <person name="Serra M."/>
            <person name="Gomez A."/>
        </authorList>
    </citation>
    <scope>NUCLEOTIDE SEQUENCE [LARGE SCALE GENOMIC DNA]</scope>
    <source>
        <strain evidence="1">HYR1</strain>
    </source>
</reference>
<dbReference type="AlphaFoldDB" id="A0A3M7Q1R7"/>
<accession>A0A3M7Q1R7</accession>
<dbReference type="EMBL" id="REGN01007837">
    <property type="protein sequence ID" value="RNA05142.1"/>
    <property type="molecule type" value="Genomic_DNA"/>
</dbReference>
<keyword evidence="2" id="KW-1185">Reference proteome</keyword>
<gene>
    <name evidence="1" type="ORF">BpHYR1_049981</name>
</gene>
<dbReference type="Proteomes" id="UP000276133">
    <property type="component" value="Unassembled WGS sequence"/>
</dbReference>
<evidence type="ECO:0000313" key="2">
    <source>
        <dbReference type="Proteomes" id="UP000276133"/>
    </source>
</evidence>
<sequence length="64" mass="7369">MDQNIGNETYRTILISNTSLGFSKFLRLKFGIIKLFPLNKSIGSIYLNLLKNDLETNKINVYQT</sequence>
<comment type="caution">
    <text evidence="1">The sequence shown here is derived from an EMBL/GenBank/DDBJ whole genome shotgun (WGS) entry which is preliminary data.</text>
</comment>
<evidence type="ECO:0000313" key="1">
    <source>
        <dbReference type="EMBL" id="RNA05142.1"/>
    </source>
</evidence>
<proteinExistence type="predicted"/>
<organism evidence="1 2">
    <name type="scientific">Brachionus plicatilis</name>
    <name type="common">Marine rotifer</name>
    <name type="synonym">Brachionus muelleri</name>
    <dbReference type="NCBI Taxonomy" id="10195"/>
    <lineage>
        <taxon>Eukaryota</taxon>
        <taxon>Metazoa</taxon>
        <taxon>Spiralia</taxon>
        <taxon>Gnathifera</taxon>
        <taxon>Rotifera</taxon>
        <taxon>Eurotatoria</taxon>
        <taxon>Monogononta</taxon>
        <taxon>Pseudotrocha</taxon>
        <taxon>Ploima</taxon>
        <taxon>Brachionidae</taxon>
        <taxon>Brachionus</taxon>
    </lineage>
</organism>